<dbReference type="RefSeq" id="WP_131958614.1">
    <property type="nucleotide sequence ID" value="NZ_SMFL01000004.1"/>
</dbReference>
<dbReference type="InterPro" id="IPR022642">
    <property type="entry name" value="CheR_C"/>
</dbReference>
<evidence type="ECO:0000259" key="12">
    <source>
        <dbReference type="PROSITE" id="PS50123"/>
    </source>
</evidence>
<dbReference type="InterPro" id="IPR013655">
    <property type="entry name" value="PAS_fold_3"/>
</dbReference>
<dbReference type="SUPFAM" id="SSF55785">
    <property type="entry name" value="PYP-like sensor domain (PAS domain)"/>
    <property type="match status" value="3"/>
</dbReference>
<dbReference type="PANTHER" id="PTHR24422">
    <property type="entry name" value="CHEMOTAXIS PROTEIN METHYLTRANSFERASE"/>
    <property type="match status" value="1"/>
</dbReference>
<dbReference type="SUPFAM" id="SSF53335">
    <property type="entry name" value="S-adenosyl-L-methionine-dependent methyltransferases"/>
    <property type="match status" value="1"/>
</dbReference>
<dbReference type="CDD" id="cd16434">
    <property type="entry name" value="CheB-CheR_fusion"/>
    <property type="match status" value="1"/>
</dbReference>
<evidence type="ECO:0000256" key="5">
    <source>
        <dbReference type="ARBA" id="ARBA00022691"/>
    </source>
</evidence>
<evidence type="ECO:0000256" key="1">
    <source>
        <dbReference type="ARBA" id="ARBA00000085"/>
    </source>
</evidence>
<evidence type="ECO:0000313" key="13">
    <source>
        <dbReference type="EMBL" id="TDE15351.1"/>
    </source>
</evidence>
<dbReference type="GO" id="GO:0008983">
    <property type="term" value="F:protein-glutamate O-methyltransferase activity"/>
    <property type="evidence" value="ECO:0007669"/>
    <property type="project" value="UniProtKB-EC"/>
</dbReference>
<dbReference type="OrthoDB" id="9816309at2"/>
<evidence type="ECO:0000259" key="9">
    <source>
        <dbReference type="PROSITE" id="PS50112"/>
    </source>
</evidence>
<keyword evidence="4" id="KW-0808">Transferase</keyword>
<feature type="domain" description="PAC" evidence="10">
    <location>
        <begin position="936"/>
        <end position="988"/>
    </location>
</feature>
<dbReference type="SUPFAM" id="SSF47757">
    <property type="entry name" value="Chemotaxis receptor methyltransferase CheR, N-terminal domain"/>
    <property type="match status" value="1"/>
</dbReference>
<feature type="active site" evidence="6">
    <location>
        <position position="26"/>
    </location>
</feature>
<sequence length="1400" mass="158090">MSKQEKVLKELPVSNVPVPIVAIGASAGGLEAVTEILENLSPSTGMAFVYIQHLPIQHESQLSAILGRVTEMPVTEAAHLMPVTANHVYIIPPNQDIEVENGTLTLTVRPAKPHIHLPIDQFFLSLSERQKDGAIAVLLSGTGQDGTLGLKAIKVAGGITLGQDQSALHRGMVQSAIEEGVVDMVLSPKEIATELERLGSKKEIFLQTAEPEDPEQDDSSDEDLRSILQYLKTAIGVDFDHYKVTTIRRRVIRRMLLYKLETLKDYIKYIKLNPGEANILYSDLLINVTNFFRDSLTMDYVKTELFPQIIKKKTSRDPIRIWIAGCSTGQEAYSLAMILLEVLGERVSSFPIQIFASDLSESAIAKARLGLYVKSEVTDVSPVRMERFFTQTDGHYRINKSVRDLCIFAPHNLLRDPPFSRLDMISCRNLLIYLDSSLQQKVMTTFHYALNPDGILLLGKSEAASGSPSLFSQIEKNHKVFSKRNVATNNTSFEIRPRYMGSTPAERRGFKSNESKNMPVTPLNELDKMVDTLLLSRYVPASVVVDQELEILQFRGATSLFLEPSPGKPSFNLVKMARPSLVFELRNIIHKANKSGATVRKNGLEVKIKDQLYQVEIEAVPLFAPNDQRLFLILFEEVTHLKVSEQESSSVRDHRIKELEAELSALREDMHSILEEQEAGNEELQSANEEILSSNEELQSINEELETSKEEIESANEELLTINQELQVRNDQLTEAYGYSEAILATICEATLILDKDLRIKSANKAFYNIFRINESETEGRMLYELDNRQWDMPELISMLENVIRRDVNIKAFEVKLIFPGIGEKVMLLHARKVVQQQRQEAILLVIEDITEHRKAQSLLQERKAWFEDMINSAPALIWVAESDGKVNFFNKAWLEFTGHAMDQQKSLGAAQGLHPDDHVDYMNIFNANFIKRQPFTIEYRLMRSDGAFRWMMENAKPRFNSLGEFTGYIGTCTEVHMQKTLTQQLNLHVEQRTSELKEANKELERTNQELRRTARRLQAVLDSFPGAIGFIQETGQAENEVENFSLVVCNLKYAETFNKPVDQIVGKYIKDLYPENFLQKIRLVVQTGDSLYEENKEADGKSIGISITKHETGVVITALDITVLKDAENQHSLWMQELVDSNLMLQSIESMKDYIRKRGEFLRSTSHDLRGSFGVIMGATALLDVVDTDEDRARTLSMIQRNLRQVASMMNQLLDFSRLETGQETFEIAPFDAAEMLSGLCKSTLPMAADKGLWLRFEGPLNLPVQGDSVKIHRIAQNLLINSIKYIQQGGVSVNWGLEPVSEQDETTARWQFTIKDTGDGISQQLIDKLSDQGGNDLQDSGPETIQLEKDIIMPKLFSGEGIGLFIVKRLCMLIEAKLEITSNAEQGTTFKIILPQTY</sequence>
<dbReference type="Pfam" id="PF08447">
    <property type="entry name" value="PAS_3"/>
    <property type="match status" value="1"/>
</dbReference>
<dbReference type="InterPro" id="IPR022641">
    <property type="entry name" value="CheR_N"/>
</dbReference>
<feature type="domain" description="PAS" evidence="9">
    <location>
        <begin position="863"/>
        <end position="919"/>
    </location>
</feature>
<dbReference type="GO" id="GO:0005737">
    <property type="term" value="C:cytoplasm"/>
    <property type="evidence" value="ECO:0007669"/>
    <property type="project" value="InterPro"/>
</dbReference>
<evidence type="ECO:0000256" key="6">
    <source>
        <dbReference type="PROSITE-ProRule" id="PRU00050"/>
    </source>
</evidence>
<dbReference type="Pfam" id="PF02518">
    <property type="entry name" value="HATPase_c"/>
    <property type="match status" value="1"/>
</dbReference>
<comment type="caution">
    <text evidence="13">The sequence shown here is derived from an EMBL/GenBank/DDBJ whole genome shotgun (WGS) entry which is preliminary data.</text>
</comment>
<dbReference type="Gene3D" id="1.10.155.10">
    <property type="entry name" value="Chemotaxis receptor methyltransferase CheR, N-terminal domain"/>
    <property type="match status" value="1"/>
</dbReference>
<reference evidence="13 14" key="1">
    <citation type="submission" date="2019-03" db="EMBL/GenBank/DDBJ databases">
        <title>Dyadobacter AR-3-6 sp. nov., isolated from arctic soil.</title>
        <authorList>
            <person name="Chaudhary D.K."/>
        </authorList>
    </citation>
    <scope>NUCLEOTIDE SEQUENCE [LARGE SCALE GENOMIC DNA]</scope>
    <source>
        <strain evidence="13 14">AR-3-6</strain>
    </source>
</reference>
<dbReference type="Gene3D" id="1.10.287.130">
    <property type="match status" value="1"/>
</dbReference>
<dbReference type="SMART" id="SM00086">
    <property type="entry name" value="PAC"/>
    <property type="match status" value="2"/>
</dbReference>
<feature type="coiled-coil region" evidence="7">
    <location>
        <begin position="656"/>
        <end position="736"/>
    </location>
</feature>
<evidence type="ECO:0000259" key="8">
    <source>
        <dbReference type="PROSITE" id="PS50109"/>
    </source>
</evidence>
<comment type="catalytic activity">
    <reaction evidence="1">
        <text>ATP + protein L-histidine = ADP + protein N-phospho-L-histidine.</text>
        <dbReference type="EC" id="2.7.13.3"/>
    </reaction>
</comment>
<protein>
    <submittedName>
        <fullName evidence="13">PAS domain S-box protein</fullName>
    </submittedName>
</protein>
<keyword evidence="14" id="KW-1185">Reference proteome</keyword>
<organism evidence="13 14">
    <name type="scientific">Dyadobacter psychrotolerans</name>
    <dbReference type="NCBI Taxonomy" id="2541721"/>
    <lineage>
        <taxon>Bacteria</taxon>
        <taxon>Pseudomonadati</taxon>
        <taxon>Bacteroidota</taxon>
        <taxon>Cytophagia</taxon>
        <taxon>Cytophagales</taxon>
        <taxon>Spirosomataceae</taxon>
        <taxon>Dyadobacter</taxon>
    </lineage>
</organism>
<dbReference type="GO" id="GO:0000155">
    <property type="term" value="F:phosphorelay sensor kinase activity"/>
    <property type="evidence" value="ECO:0007669"/>
    <property type="project" value="InterPro"/>
</dbReference>
<dbReference type="InterPro" id="IPR036890">
    <property type="entry name" value="HATPase_C_sf"/>
</dbReference>
<dbReference type="Pfam" id="PF01739">
    <property type="entry name" value="CheR"/>
    <property type="match status" value="1"/>
</dbReference>
<dbReference type="PROSITE" id="PS50109">
    <property type="entry name" value="HIS_KIN"/>
    <property type="match status" value="1"/>
</dbReference>
<dbReference type="InterPro" id="IPR029063">
    <property type="entry name" value="SAM-dependent_MTases_sf"/>
</dbReference>
<dbReference type="InterPro" id="IPR036097">
    <property type="entry name" value="HisK_dim/P_sf"/>
</dbReference>
<comment type="catalytic activity">
    <reaction evidence="2">
        <text>L-glutamyl-[protein] + S-adenosyl-L-methionine = [protein]-L-glutamate 5-O-methyl ester + S-adenosyl-L-homocysteine</text>
        <dbReference type="Rhea" id="RHEA:24452"/>
        <dbReference type="Rhea" id="RHEA-COMP:10208"/>
        <dbReference type="Rhea" id="RHEA-COMP:10311"/>
        <dbReference type="ChEBI" id="CHEBI:29973"/>
        <dbReference type="ChEBI" id="CHEBI:57856"/>
        <dbReference type="ChEBI" id="CHEBI:59789"/>
        <dbReference type="ChEBI" id="CHEBI:82795"/>
        <dbReference type="EC" id="2.1.1.80"/>
    </reaction>
</comment>
<dbReference type="Gene3D" id="3.40.50.150">
    <property type="entry name" value="Vaccinia Virus protein VP39"/>
    <property type="match status" value="1"/>
</dbReference>
<dbReference type="Gene3D" id="3.30.565.10">
    <property type="entry name" value="Histidine kinase-like ATPase, C-terminal domain"/>
    <property type="match status" value="1"/>
</dbReference>
<dbReference type="InterPro" id="IPR000673">
    <property type="entry name" value="Sig_transdc_resp-reg_Me-estase"/>
</dbReference>
<dbReference type="Pfam" id="PF01339">
    <property type="entry name" value="CheB_methylest"/>
    <property type="match status" value="1"/>
</dbReference>
<dbReference type="InterPro" id="IPR003594">
    <property type="entry name" value="HATPase_dom"/>
</dbReference>
<dbReference type="InterPro" id="IPR000700">
    <property type="entry name" value="PAS-assoc_C"/>
</dbReference>
<dbReference type="NCBIfam" id="TIGR00229">
    <property type="entry name" value="sensory_box"/>
    <property type="match status" value="1"/>
</dbReference>
<dbReference type="GO" id="GO:0000156">
    <property type="term" value="F:phosphorelay response regulator activity"/>
    <property type="evidence" value="ECO:0007669"/>
    <property type="project" value="InterPro"/>
</dbReference>
<dbReference type="PRINTS" id="PR00996">
    <property type="entry name" value="CHERMTFRASE"/>
</dbReference>
<dbReference type="InterPro" id="IPR000780">
    <property type="entry name" value="CheR_MeTrfase"/>
</dbReference>
<feature type="coiled-coil region" evidence="7">
    <location>
        <begin position="987"/>
        <end position="1024"/>
    </location>
</feature>
<feature type="active site" evidence="6">
    <location>
        <position position="145"/>
    </location>
</feature>
<dbReference type="GO" id="GO:0008984">
    <property type="term" value="F:protein-glutamate methylesterase activity"/>
    <property type="evidence" value="ECO:0007669"/>
    <property type="project" value="InterPro"/>
</dbReference>
<keyword evidence="3" id="KW-0489">Methyltransferase</keyword>
<dbReference type="EMBL" id="SMFL01000004">
    <property type="protein sequence ID" value="TDE15351.1"/>
    <property type="molecule type" value="Genomic_DNA"/>
</dbReference>
<evidence type="ECO:0000259" key="11">
    <source>
        <dbReference type="PROSITE" id="PS50122"/>
    </source>
</evidence>
<dbReference type="SUPFAM" id="SSF47384">
    <property type="entry name" value="Homodimeric domain of signal transducing histidine kinase"/>
    <property type="match status" value="1"/>
</dbReference>
<dbReference type="Gene3D" id="3.40.50.180">
    <property type="entry name" value="Methylesterase CheB, C-terminal domain"/>
    <property type="match status" value="1"/>
</dbReference>
<dbReference type="Pfam" id="PF03705">
    <property type="entry name" value="CheR_N"/>
    <property type="match status" value="1"/>
</dbReference>
<dbReference type="CDD" id="cd00130">
    <property type="entry name" value="PAS"/>
    <property type="match status" value="2"/>
</dbReference>
<dbReference type="SMART" id="SM00091">
    <property type="entry name" value="PAS"/>
    <property type="match status" value="3"/>
</dbReference>
<dbReference type="SUPFAM" id="SSF52738">
    <property type="entry name" value="Methylesterase CheB, C-terminal domain"/>
    <property type="match status" value="1"/>
</dbReference>
<dbReference type="InterPro" id="IPR036804">
    <property type="entry name" value="CheR_N_sf"/>
</dbReference>
<dbReference type="SMART" id="SM00388">
    <property type="entry name" value="HisKA"/>
    <property type="match status" value="1"/>
</dbReference>
<dbReference type="InterPro" id="IPR035965">
    <property type="entry name" value="PAS-like_dom_sf"/>
</dbReference>
<dbReference type="GO" id="GO:0032259">
    <property type="term" value="P:methylation"/>
    <property type="evidence" value="ECO:0007669"/>
    <property type="project" value="UniProtKB-KW"/>
</dbReference>
<dbReference type="CDD" id="cd00082">
    <property type="entry name" value="HisKA"/>
    <property type="match status" value="1"/>
</dbReference>
<name>A0A4R5DTD1_9BACT</name>
<feature type="domain" description="Histidine kinase" evidence="8">
    <location>
        <begin position="1165"/>
        <end position="1400"/>
    </location>
</feature>
<evidence type="ECO:0000256" key="3">
    <source>
        <dbReference type="ARBA" id="ARBA00022603"/>
    </source>
</evidence>
<dbReference type="Pfam" id="PF08448">
    <property type="entry name" value="PAS_4"/>
    <property type="match status" value="1"/>
</dbReference>
<gene>
    <name evidence="13" type="ORF">E0F88_12610</name>
</gene>
<proteinExistence type="predicted"/>
<keyword evidence="7" id="KW-0175">Coiled coil</keyword>
<dbReference type="SUPFAM" id="SSF55874">
    <property type="entry name" value="ATPase domain of HSP90 chaperone/DNA topoisomerase II/histidine kinase"/>
    <property type="match status" value="1"/>
</dbReference>
<dbReference type="InterPro" id="IPR005467">
    <property type="entry name" value="His_kinase_dom"/>
</dbReference>
<dbReference type="Pfam" id="PF00512">
    <property type="entry name" value="HisKA"/>
    <property type="match status" value="1"/>
</dbReference>
<dbReference type="Gene3D" id="3.30.450.20">
    <property type="entry name" value="PAS domain"/>
    <property type="match status" value="3"/>
</dbReference>
<dbReference type="Proteomes" id="UP000294850">
    <property type="component" value="Unassembled WGS sequence"/>
</dbReference>
<evidence type="ECO:0000313" key="14">
    <source>
        <dbReference type="Proteomes" id="UP000294850"/>
    </source>
</evidence>
<dbReference type="InterPro" id="IPR003661">
    <property type="entry name" value="HisK_dim/P_dom"/>
</dbReference>
<dbReference type="InterPro" id="IPR035909">
    <property type="entry name" value="CheB_C"/>
</dbReference>
<keyword evidence="5" id="KW-0949">S-adenosyl-L-methionine</keyword>
<accession>A0A4R5DTD1</accession>
<feature type="active site" evidence="6">
    <location>
        <position position="53"/>
    </location>
</feature>
<keyword evidence="6" id="KW-0145">Chemotaxis</keyword>
<dbReference type="InterPro" id="IPR013656">
    <property type="entry name" value="PAS_4"/>
</dbReference>
<dbReference type="InterPro" id="IPR001610">
    <property type="entry name" value="PAC"/>
</dbReference>
<dbReference type="SMART" id="SM00387">
    <property type="entry name" value="HATPase_c"/>
    <property type="match status" value="1"/>
</dbReference>
<dbReference type="InterPro" id="IPR000014">
    <property type="entry name" value="PAS"/>
</dbReference>
<evidence type="ECO:0000259" key="10">
    <source>
        <dbReference type="PROSITE" id="PS50113"/>
    </source>
</evidence>
<evidence type="ECO:0000256" key="4">
    <source>
        <dbReference type="ARBA" id="ARBA00022679"/>
    </source>
</evidence>
<dbReference type="PROSITE" id="PS50112">
    <property type="entry name" value="PAS"/>
    <property type="match status" value="1"/>
</dbReference>
<evidence type="ECO:0000256" key="7">
    <source>
        <dbReference type="SAM" id="Coils"/>
    </source>
</evidence>
<keyword evidence="6" id="KW-0378">Hydrolase</keyword>
<feature type="domain" description="CheB-type methylesterase" evidence="11">
    <location>
        <begin position="17"/>
        <end position="195"/>
    </location>
</feature>
<dbReference type="PROSITE" id="PS50122">
    <property type="entry name" value="CHEB"/>
    <property type="match status" value="1"/>
</dbReference>
<dbReference type="PROSITE" id="PS50123">
    <property type="entry name" value="CHER"/>
    <property type="match status" value="1"/>
</dbReference>
<evidence type="ECO:0000256" key="2">
    <source>
        <dbReference type="ARBA" id="ARBA00001541"/>
    </source>
</evidence>
<dbReference type="PANTHER" id="PTHR24422:SF27">
    <property type="entry name" value="PROTEIN-GLUTAMATE O-METHYLTRANSFERASE"/>
    <property type="match status" value="1"/>
</dbReference>
<dbReference type="GO" id="GO:0006935">
    <property type="term" value="P:chemotaxis"/>
    <property type="evidence" value="ECO:0007669"/>
    <property type="project" value="UniProtKB-UniRule"/>
</dbReference>
<dbReference type="PROSITE" id="PS50113">
    <property type="entry name" value="PAC"/>
    <property type="match status" value="1"/>
</dbReference>
<feature type="domain" description="CheR-type methyltransferase" evidence="12">
    <location>
        <begin position="220"/>
        <end position="484"/>
    </location>
</feature>
<dbReference type="InterPro" id="IPR050903">
    <property type="entry name" value="Bact_Chemotaxis_MeTrfase"/>
</dbReference>
<dbReference type="SMART" id="SM00138">
    <property type="entry name" value="MeTrc"/>
    <property type="match status" value="1"/>
</dbReference>